<dbReference type="EMBL" id="JBHUDP010000008">
    <property type="protein sequence ID" value="MFD1687110.1"/>
    <property type="molecule type" value="Genomic_DNA"/>
</dbReference>
<proteinExistence type="predicted"/>
<dbReference type="RefSeq" id="WP_256309262.1">
    <property type="nucleotide sequence ID" value="NZ_JANHAW010000005.1"/>
</dbReference>
<comment type="caution">
    <text evidence="2">The sequence shown here is derived from an EMBL/GenBank/DDBJ whole genome shotgun (WGS) entry which is preliminary data.</text>
</comment>
<name>A0ABD6E3L7_9EURY</name>
<evidence type="ECO:0000313" key="2">
    <source>
        <dbReference type="EMBL" id="MFD1687110.1"/>
    </source>
</evidence>
<dbReference type="InterPro" id="IPR010985">
    <property type="entry name" value="Ribbon_hlx_hlx"/>
</dbReference>
<protein>
    <submittedName>
        <fullName evidence="2">Ribbon-helix-helix domain-containing protein</fullName>
    </submittedName>
</protein>
<dbReference type="Gene3D" id="1.10.1220.10">
    <property type="entry name" value="Met repressor-like"/>
    <property type="match status" value="1"/>
</dbReference>
<dbReference type="SUPFAM" id="SSF47598">
    <property type="entry name" value="Ribbon-helix-helix"/>
    <property type="match status" value="1"/>
</dbReference>
<keyword evidence="3" id="KW-1185">Reference proteome</keyword>
<reference evidence="2 3" key="1">
    <citation type="journal article" date="2019" name="Int. J. Syst. Evol. Microbiol.">
        <title>The Global Catalogue of Microorganisms (GCM) 10K type strain sequencing project: providing services to taxonomists for standard genome sequencing and annotation.</title>
        <authorList>
            <consortium name="The Broad Institute Genomics Platform"/>
            <consortium name="The Broad Institute Genome Sequencing Center for Infectious Disease"/>
            <person name="Wu L."/>
            <person name="Ma J."/>
        </authorList>
    </citation>
    <scope>NUCLEOTIDE SEQUENCE [LARGE SCALE GENOMIC DNA]</scope>
    <source>
        <strain evidence="2 3">CGMCC 1.10387</strain>
    </source>
</reference>
<dbReference type="InterPro" id="IPR013321">
    <property type="entry name" value="Arc_rbn_hlx_hlx"/>
</dbReference>
<dbReference type="AlphaFoldDB" id="A0ABD6E3L7"/>
<organism evidence="2 3">
    <name type="scientific">Halobellus litoreus</name>
    <dbReference type="NCBI Taxonomy" id="755310"/>
    <lineage>
        <taxon>Archaea</taxon>
        <taxon>Methanobacteriati</taxon>
        <taxon>Methanobacteriota</taxon>
        <taxon>Stenosarchaea group</taxon>
        <taxon>Halobacteria</taxon>
        <taxon>Halobacteriales</taxon>
        <taxon>Haloferacaceae</taxon>
        <taxon>Halobellus</taxon>
    </lineage>
</organism>
<feature type="region of interest" description="Disordered" evidence="1">
    <location>
        <begin position="38"/>
        <end position="64"/>
    </location>
</feature>
<accession>A0ABD6E3L7</accession>
<evidence type="ECO:0000313" key="3">
    <source>
        <dbReference type="Proteomes" id="UP001597092"/>
    </source>
</evidence>
<gene>
    <name evidence="2" type="ORF">ACFSAS_16030</name>
</gene>
<evidence type="ECO:0000256" key="1">
    <source>
        <dbReference type="SAM" id="MobiDB-lite"/>
    </source>
</evidence>
<dbReference type="CDD" id="cd22231">
    <property type="entry name" value="RHH_NikR_HicB-like"/>
    <property type="match status" value="1"/>
</dbReference>
<sequence>MRPKIPDQLAERIQQAYESAGYGTESEFVRDAIRRRLEEVEPSNSIPSETRSHDFEYTSPKSTSLQFKNDEYPPIYVRPEGSRIGNRANEGSLLVLSIDDQDIESEDITGPVEELDVVADCRLTREDPWDRKTETDGWIEIRLAADHVSGTDLDTVVDTILTTIDEAIVGAKSWKNPHKELEDALERHIDN</sequence>
<dbReference type="Proteomes" id="UP001597092">
    <property type="component" value="Unassembled WGS sequence"/>
</dbReference>